<feature type="compositionally biased region" description="Low complexity" evidence="4">
    <location>
        <begin position="1"/>
        <end position="24"/>
    </location>
</feature>
<protein>
    <submittedName>
        <fullName evidence="5">WD40-repeat-containing domain protein</fullName>
    </submittedName>
</protein>
<dbReference type="InterPro" id="IPR020472">
    <property type="entry name" value="WD40_PAC1"/>
</dbReference>
<dbReference type="PRINTS" id="PR00320">
    <property type="entry name" value="GPROTEINBRPT"/>
</dbReference>
<keyword evidence="2" id="KW-0677">Repeat</keyword>
<proteinExistence type="predicted"/>
<dbReference type="InterPro" id="IPR001680">
    <property type="entry name" value="WD40_rpt"/>
</dbReference>
<feature type="compositionally biased region" description="Polar residues" evidence="4">
    <location>
        <begin position="95"/>
        <end position="112"/>
    </location>
</feature>
<evidence type="ECO:0000313" key="5">
    <source>
        <dbReference type="EMBL" id="KAL0096087.1"/>
    </source>
</evidence>
<evidence type="ECO:0000313" key="6">
    <source>
        <dbReference type="Proteomes" id="UP001448207"/>
    </source>
</evidence>
<dbReference type="CDD" id="cd00200">
    <property type="entry name" value="WD40"/>
    <property type="match status" value="1"/>
</dbReference>
<dbReference type="PROSITE" id="PS50294">
    <property type="entry name" value="WD_REPEATS_REGION"/>
    <property type="match status" value="3"/>
</dbReference>
<feature type="compositionally biased region" description="Basic and acidic residues" evidence="4">
    <location>
        <begin position="34"/>
        <end position="43"/>
    </location>
</feature>
<feature type="region of interest" description="Disordered" evidence="4">
    <location>
        <begin position="1"/>
        <end position="43"/>
    </location>
</feature>
<keyword evidence="1 3" id="KW-0853">WD repeat</keyword>
<dbReference type="InterPro" id="IPR015943">
    <property type="entry name" value="WD40/YVTN_repeat-like_dom_sf"/>
</dbReference>
<evidence type="ECO:0000256" key="4">
    <source>
        <dbReference type="SAM" id="MobiDB-lite"/>
    </source>
</evidence>
<dbReference type="PANTHER" id="PTHR15653">
    <property type="entry name" value="STRIATIN"/>
    <property type="match status" value="1"/>
</dbReference>
<dbReference type="Proteomes" id="UP001448207">
    <property type="component" value="Unassembled WGS sequence"/>
</dbReference>
<dbReference type="InterPro" id="IPR051488">
    <property type="entry name" value="WD_repeat_striatin"/>
</dbReference>
<organism evidence="5 6">
    <name type="scientific">Phycomyces blakesleeanus</name>
    <dbReference type="NCBI Taxonomy" id="4837"/>
    <lineage>
        <taxon>Eukaryota</taxon>
        <taxon>Fungi</taxon>
        <taxon>Fungi incertae sedis</taxon>
        <taxon>Mucoromycota</taxon>
        <taxon>Mucoromycotina</taxon>
        <taxon>Mucoromycetes</taxon>
        <taxon>Mucorales</taxon>
        <taxon>Phycomycetaceae</taxon>
        <taxon>Phycomyces</taxon>
    </lineage>
</organism>
<reference evidence="5 6" key="1">
    <citation type="submission" date="2024-04" db="EMBL/GenBank/DDBJ databases">
        <title>Symmetric and asymmetric DNA N6-adenine methylation regulates different biological responses in Mucorales.</title>
        <authorList>
            <consortium name="Lawrence Berkeley National Laboratory"/>
            <person name="Lax C."/>
            <person name="Mondo S.J."/>
            <person name="Osorio-Concepcion M."/>
            <person name="Muszewska A."/>
            <person name="Corrochano-Luque M."/>
            <person name="Gutierrez G."/>
            <person name="Riley R."/>
            <person name="Lipzen A."/>
            <person name="Guo J."/>
            <person name="Hundley H."/>
            <person name="Amirebrahimi M."/>
            <person name="Ng V."/>
            <person name="Lorenzo-Gutierrez D."/>
            <person name="Binder U."/>
            <person name="Yang J."/>
            <person name="Song Y."/>
            <person name="Canovas D."/>
            <person name="Navarro E."/>
            <person name="Freitag M."/>
            <person name="Gabaldon T."/>
            <person name="Grigoriev I.V."/>
            <person name="Corrochano L.M."/>
            <person name="Nicolas F.E."/>
            <person name="Garre V."/>
        </authorList>
    </citation>
    <scope>NUCLEOTIDE SEQUENCE [LARGE SCALE GENOMIC DNA]</scope>
    <source>
        <strain evidence="5 6">L51</strain>
    </source>
</reference>
<keyword evidence="6" id="KW-1185">Reference proteome</keyword>
<evidence type="ECO:0000256" key="2">
    <source>
        <dbReference type="ARBA" id="ARBA00022737"/>
    </source>
</evidence>
<dbReference type="InterPro" id="IPR019775">
    <property type="entry name" value="WD40_repeat_CS"/>
</dbReference>
<sequence>MSTTASSPAISHATTTTTTTTAATDPTIGLSSEAKSHSDTKLREKSQDVLKSCLQEINYLLSMPTKFSLSHSTTTSSSSLSETPSRTSSVRRVTKPTSSPTLHATNTTQNHHTSVRNHSKPTSIPKPLTKPTISSILPRTTTPTPNPTSTTNINNSNSNINSNAVMTPIPLSHPKRVPAILMSAEDRPTDTFDDSSDLSSSPPRTSDSPPSEAEDTLATPPSLPQVDEVGMIDDHFNEQGSEDNEALSKQVQETYNVSEEKVQKVLKNATRTMKHVGSPERSIDLLGLDTDTYALETETKQPKIWKTKMSIKGHLDSVRAVCFHPTEMVIASGSDDFTVKVWNLQKATGEDGSGMKKVLHEEADASITYRGHTSVVTAVAISAEQNRVYSSSMDSTIRVWQLPPEGHNSFAAVDPSMNIATYVGHTDAIWDFKLFPVAREETCILASASADGTLKIWDTQTTGNLLKSTWNYDGMVTDSVMSSSSRDGRIVPTSLDFCPTDLSKMIVSYSNAKIKVFDIETGQVVMTLRGSDTSFDGTLATQINCITAHPTLPLVVSGHEDRLIKLYDLKSGECAFSMSAHLDAVSCLDIEPSGMTLVSGGHDASIRLWDISMTKSCVQEFSAHRRKGDEGVLSVQYHKSMPWMVSGGADGIVKVYHQGHS</sequence>
<evidence type="ECO:0000256" key="3">
    <source>
        <dbReference type="PROSITE-ProRule" id="PRU00221"/>
    </source>
</evidence>
<feature type="repeat" description="WD" evidence="3">
    <location>
        <begin position="422"/>
        <end position="467"/>
    </location>
</feature>
<gene>
    <name evidence="5" type="ORF">J3Q64DRAFT_1692549</name>
</gene>
<feature type="compositionally biased region" description="Low complexity" evidence="4">
    <location>
        <begin position="197"/>
        <end position="211"/>
    </location>
</feature>
<dbReference type="EMBL" id="JBCLYO010000001">
    <property type="protein sequence ID" value="KAL0096087.1"/>
    <property type="molecule type" value="Genomic_DNA"/>
</dbReference>
<name>A0ABR3BB86_PHYBL</name>
<dbReference type="PROSITE" id="PS50082">
    <property type="entry name" value="WD_REPEATS_2"/>
    <property type="match status" value="4"/>
</dbReference>
<comment type="caution">
    <text evidence="5">The sequence shown here is derived from an EMBL/GenBank/DDBJ whole genome shotgun (WGS) entry which is preliminary data.</text>
</comment>
<accession>A0ABR3BB86</accession>
<dbReference type="Gene3D" id="2.130.10.10">
    <property type="entry name" value="YVTN repeat-like/Quinoprotein amine dehydrogenase"/>
    <property type="match status" value="2"/>
</dbReference>
<feature type="repeat" description="WD" evidence="3">
    <location>
        <begin position="578"/>
        <end position="612"/>
    </location>
</feature>
<dbReference type="SMART" id="SM00320">
    <property type="entry name" value="WD40"/>
    <property type="match status" value="7"/>
</dbReference>
<feature type="compositionally biased region" description="Low complexity" evidence="4">
    <location>
        <begin position="140"/>
        <end position="163"/>
    </location>
</feature>
<feature type="compositionally biased region" description="Low complexity" evidence="4">
    <location>
        <begin position="69"/>
        <end position="88"/>
    </location>
</feature>
<feature type="repeat" description="WD" evidence="3">
    <location>
        <begin position="311"/>
        <end position="345"/>
    </location>
</feature>
<dbReference type="InterPro" id="IPR036322">
    <property type="entry name" value="WD40_repeat_dom_sf"/>
</dbReference>
<feature type="region of interest" description="Disordered" evidence="4">
    <location>
        <begin position="69"/>
        <end position="171"/>
    </location>
</feature>
<feature type="region of interest" description="Disordered" evidence="4">
    <location>
        <begin position="187"/>
        <end position="227"/>
    </location>
</feature>
<dbReference type="PROSITE" id="PS00678">
    <property type="entry name" value="WD_REPEATS_1"/>
    <property type="match status" value="3"/>
</dbReference>
<evidence type="ECO:0000256" key="1">
    <source>
        <dbReference type="ARBA" id="ARBA00022574"/>
    </source>
</evidence>
<dbReference type="PANTHER" id="PTHR15653:SF0">
    <property type="entry name" value="CONNECTOR OF KINASE TO AP-1, ISOFORM E"/>
    <property type="match status" value="1"/>
</dbReference>
<feature type="repeat" description="WD" evidence="3">
    <location>
        <begin position="369"/>
        <end position="402"/>
    </location>
</feature>
<dbReference type="SUPFAM" id="SSF50978">
    <property type="entry name" value="WD40 repeat-like"/>
    <property type="match status" value="1"/>
</dbReference>
<dbReference type="Pfam" id="PF00400">
    <property type="entry name" value="WD40"/>
    <property type="match status" value="6"/>
</dbReference>